<protein>
    <submittedName>
        <fullName evidence="4">Uncharacterized protein</fullName>
    </submittedName>
</protein>
<proteinExistence type="predicted"/>
<feature type="compositionally biased region" description="Low complexity" evidence="1">
    <location>
        <begin position="193"/>
        <end position="232"/>
    </location>
</feature>
<feature type="chain" id="PRO_5042867025" evidence="3">
    <location>
        <begin position="19"/>
        <end position="439"/>
    </location>
</feature>
<dbReference type="EMBL" id="MU855750">
    <property type="protein sequence ID" value="KAK3899712.1"/>
    <property type="molecule type" value="Genomic_DNA"/>
</dbReference>
<reference evidence="4" key="1">
    <citation type="journal article" date="2023" name="Mol. Phylogenet. Evol.">
        <title>Genome-scale phylogeny and comparative genomics of the fungal order Sordariales.</title>
        <authorList>
            <person name="Hensen N."/>
            <person name="Bonometti L."/>
            <person name="Westerberg I."/>
            <person name="Brannstrom I.O."/>
            <person name="Guillou S."/>
            <person name="Cros-Aarteil S."/>
            <person name="Calhoun S."/>
            <person name="Haridas S."/>
            <person name="Kuo A."/>
            <person name="Mondo S."/>
            <person name="Pangilinan J."/>
            <person name="Riley R."/>
            <person name="LaButti K."/>
            <person name="Andreopoulos B."/>
            <person name="Lipzen A."/>
            <person name="Chen C."/>
            <person name="Yan M."/>
            <person name="Daum C."/>
            <person name="Ng V."/>
            <person name="Clum A."/>
            <person name="Steindorff A."/>
            <person name="Ohm R.A."/>
            <person name="Martin F."/>
            <person name="Silar P."/>
            <person name="Natvig D.O."/>
            <person name="Lalanne C."/>
            <person name="Gautier V."/>
            <person name="Ament-Velasquez S.L."/>
            <person name="Kruys A."/>
            <person name="Hutchinson M.I."/>
            <person name="Powell A.J."/>
            <person name="Barry K."/>
            <person name="Miller A.N."/>
            <person name="Grigoriev I.V."/>
            <person name="Debuchy R."/>
            <person name="Gladieux P."/>
            <person name="Hiltunen Thoren M."/>
            <person name="Johannesson H."/>
        </authorList>
    </citation>
    <scope>NUCLEOTIDE SEQUENCE</scope>
    <source>
        <strain evidence="4">CBS 103.79</strain>
    </source>
</reference>
<evidence type="ECO:0000256" key="2">
    <source>
        <dbReference type="SAM" id="Phobius"/>
    </source>
</evidence>
<keyword evidence="2" id="KW-1133">Transmembrane helix</keyword>
<dbReference type="AlphaFoldDB" id="A0AAN6MGE7"/>
<feature type="signal peptide" evidence="3">
    <location>
        <begin position="1"/>
        <end position="18"/>
    </location>
</feature>
<feature type="transmembrane region" description="Helical" evidence="2">
    <location>
        <begin position="241"/>
        <end position="265"/>
    </location>
</feature>
<evidence type="ECO:0000313" key="4">
    <source>
        <dbReference type="EMBL" id="KAK3899712.1"/>
    </source>
</evidence>
<reference evidence="4" key="2">
    <citation type="submission" date="2023-05" db="EMBL/GenBank/DDBJ databases">
        <authorList>
            <consortium name="Lawrence Berkeley National Laboratory"/>
            <person name="Steindorff A."/>
            <person name="Hensen N."/>
            <person name="Bonometti L."/>
            <person name="Westerberg I."/>
            <person name="Brannstrom I.O."/>
            <person name="Guillou S."/>
            <person name="Cros-Aarteil S."/>
            <person name="Calhoun S."/>
            <person name="Haridas S."/>
            <person name="Kuo A."/>
            <person name="Mondo S."/>
            <person name="Pangilinan J."/>
            <person name="Riley R."/>
            <person name="Labutti K."/>
            <person name="Andreopoulos B."/>
            <person name="Lipzen A."/>
            <person name="Chen C."/>
            <person name="Yanf M."/>
            <person name="Daum C."/>
            <person name="Ng V."/>
            <person name="Clum A."/>
            <person name="Ohm R."/>
            <person name="Martin F."/>
            <person name="Silar P."/>
            <person name="Natvig D."/>
            <person name="Lalanne C."/>
            <person name="Gautier V."/>
            <person name="Ament-Velasquez S.L."/>
            <person name="Kruys A."/>
            <person name="Hutchinson M.I."/>
            <person name="Powell A.J."/>
            <person name="Barry K."/>
            <person name="Miller A.N."/>
            <person name="Grigoriev I.V."/>
            <person name="Debuchy R."/>
            <person name="Gladieux P."/>
            <person name="Thoren M.H."/>
            <person name="Johannesson H."/>
        </authorList>
    </citation>
    <scope>NUCLEOTIDE SEQUENCE</scope>
    <source>
        <strain evidence="4">CBS 103.79</strain>
    </source>
</reference>
<name>A0AAN6MGE7_9PEZI</name>
<feature type="region of interest" description="Disordered" evidence="1">
    <location>
        <begin position="192"/>
        <end position="237"/>
    </location>
</feature>
<evidence type="ECO:0000256" key="1">
    <source>
        <dbReference type="SAM" id="MobiDB-lite"/>
    </source>
</evidence>
<feature type="region of interest" description="Disordered" evidence="1">
    <location>
        <begin position="323"/>
        <end position="345"/>
    </location>
</feature>
<comment type="caution">
    <text evidence="4">The sequence shown here is derived from an EMBL/GenBank/DDBJ whole genome shotgun (WGS) entry which is preliminary data.</text>
</comment>
<keyword evidence="2" id="KW-0812">Transmembrane</keyword>
<keyword evidence="5" id="KW-1185">Reference proteome</keyword>
<organism evidence="4 5">
    <name type="scientific">Staphylotrichum tortipilum</name>
    <dbReference type="NCBI Taxonomy" id="2831512"/>
    <lineage>
        <taxon>Eukaryota</taxon>
        <taxon>Fungi</taxon>
        <taxon>Dikarya</taxon>
        <taxon>Ascomycota</taxon>
        <taxon>Pezizomycotina</taxon>
        <taxon>Sordariomycetes</taxon>
        <taxon>Sordariomycetidae</taxon>
        <taxon>Sordariales</taxon>
        <taxon>Chaetomiaceae</taxon>
        <taxon>Staphylotrichum</taxon>
    </lineage>
</organism>
<sequence>MRSQLWLLAVASGRLATADWLLGQELDHRGGGVAHHVPRQTQASAHDGVDGFTPKPTDGPSLELARRRQDWAMMRRQTTVNTWVDDTTCGWRADSASLPFTCSNSSTCATNTDQVVGCSSSGGENPFFTVCMDYQAVLGGKCDTIGAKTGCCMTASLGECITYLWPGTPQKSMYRCWTERAILTMLATPAGLTSTSSSTRTTRSSTISSSTISETSTSTTSSPSQSTTAPPSSGGGSNTGAIVGGVVGGVGGVALIAGAIAMFIIRSRKKPSIPGAGTTYSAVAPAEPTPYTGAGGAAAPVYPPSSSVSPQMSQAGGGYFAPGSVGATPMQPGTPYLSTPSPPAAGGGMYDPRTSYYDPAKMAEQQQMQQQQMQQQQMHQQYGGYVPYPGHQPQYPPPGAYAPQAIELDNTTVPAGQQGNPVEMAAMPASPNPGGAPPR</sequence>
<evidence type="ECO:0000313" key="5">
    <source>
        <dbReference type="Proteomes" id="UP001303889"/>
    </source>
</evidence>
<dbReference type="Proteomes" id="UP001303889">
    <property type="component" value="Unassembled WGS sequence"/>
</dbReference>
<keyword evidence="3" id="KW-0732">Signal</keyword>
<keyword evidence="2" id="KW-0472">Membrane</keyword>
<evidence type="ECO:0000256" key="3">
    <source>
        <dbReference type="SAM" id="SignalP"/>
    </source>
</evidence>
<feature type="region of interest" description="Disordered" evidence="1">
    <location>
        <begin position="412"/>
        <end position="439"/>
    </location>
</feature>
<feature type="region of interest" description="Disordered" evidence="1">
    <location>
        <begin position="43"/>
        <end position="62"/>
    </location>
</feature>
<feature type="compositionally biased region" description="Pro residues" evidence="1">
    <location>
        <begin position="430"/>
        <end position="439"/>
    </location>
</feature>
<gene>
    <name evidence="4" type="ORF">C8A05DRAFT_36665</name>
</gene>
<accession>A0AAN6MGE7</accession>